<keyword evidence="2" id="KW-1185">Reference proteome</keyword>
<evidence type="ECO:0000313" key="1">
    <source>
        <dbReference type="EMBL" id="ANI28240.1"/>
    </source>
</evidence>
<reference evidence="2" key="1">
    <citation type="journal article" date="2016" name="Toxins">
        <title>The Draft Genome Sequence of the Yersinia entomophaga Entomopathogenic Type Strain MH96T.</title>
        <authorList>
            <person name="Hurst M.R."/>
            <person name="Beattie A."/>
            <person name="Altermann E."/>
            <person name="Moraga R.M."/>
            <person name="Harper L.A."/>
            <person name="Calder J."/>
            <person name="Laugraud A."/>
        </authorList>
    </citation>
    <scope>NUCLEOTIDE SEQUENCE [LARGE SCALE GENOMIC DNA]</scope>
    <source>
        <strain evidence="2">MH96</strain>
    </source>
</reference>
<protein>
    <submittedName>
        <fullName evidence="1">Uncharacterized protein</fullName>
    </submittedName>
</protein>
<dbReference type="RefSeq" id="WP_064512129.1">
    <property type="nucleotide sequence ID" value="NZ_CP010029.1"/>
</dbReference>
<organism evidence="1 2">
    <name type="scientific">Yersinia entomophaga</name>
    <dbReference type="NCBI Taxonomy" id="935293"/>
    <lineage>
        <taxon>Bacteria</taxon>
        <taxon>Pseudomonadati</taxon>
        <taxon>Pseudomonadota</taxon>
        <taxon>Gammaproteobacteria</taxon>
        <taxon>Enterobacterales</taxon>
        <taxon>Yersiniaceae</taxon>
        <taxon>Yersinia</taxon>
    </lineage>
</organism>
<gene>
    <name evidence="1" type="ORF">PL78_00085</name>
</gene>
<proteinExistence type="predicted"/>
<sequence length="68" mass="7648">MAKSEITLSKKQYRQLCDAYINTVNMMPQLLMITPLQDDRSPDALYALQTALQIVQQQLKGVVDGIHG</sequence>
<dbReference type="Proteomes" id="UP000266744">
    <property type="component" value="Chromosome"/>
</dbReference>
<accession>A0ABN4PLD0</accession>
<dbReference type="EMBL" id="CP010029">
    <property type="protein sequence ID" value="ANI28240.1"/>
    <property type="molecule type" value="Genomic_DNA"/>
</dbReference>
<name>A0ABN4PLD0_YERET</name>
<evidence type="ECO:0000313" key="2">
    <source>
        <dbReference type="Proteomes" id="UP000266744"/>
    </source>
</evidence>